<dbReference type="HAMAP" id="MF_00503">
    <property type="entry name" value="Ribosomal_bL9"/>
    <property type="match status" value="1"/>
</dbReference>
<dbReference type="STRING" id="656024.FsymDg_4519"/>
<dbReference type="RefSeq" id="WP_013875612.1">
    <property type="nucleotide sequence ID" value="NC_015656.1"/>
</dbReference>
<organism evidence="9 10">
    <name type="scientific">Candidatus Protofrankia datiscae</name>
    <dbReference type="NCBI Taxonomy" id="2716812"/>
    <lineage>
        <taxon>Bacteria</taxon>
        <taxon>Bacillati</taxon>
        <taxon>Actinomycetota</taxon>
        <taxon>Actinomycetes</taxon>
        <taxon>Frankiales</taxon>
        <taxon>Frankiaceae</taxon>
        <taxon>Protofrankia</taxon>
    </lineage>
</organism>
<evidence type="ECO:0000256" key="7">
    <source>
        <dbReference type="HAMAP-Rule" id="MF_00503"/>
    </source>
</evidence>
<dbReference type="AlphaFoldDB" id="F8B063"/>
<dbReference type="FunFam" id="3.40.5.10:FF:000003">
    <property type="entry name" value="50S ribosomal protein L9"/>
    <property type="match status" value="1"/>
</dbReference>
<evidence type="ECO:0000256" key="1">
    <source>
        <dbReference type="ARBA" id="ARBA00010605"/>
    </source>
</evidence>
<comment type="function">
    <text evidence="7">Binds to the 23S rRNA.</text>
</comment>
<evidence type="ECO:0000313" key="10">
    <source>
        <dbReference type="Proteomes" id="UP000001549"/>
    </source>
</evidence>
<sequence>MKLILTQEIPGLGSPGDTVQVAAGYGRNYLIPRRYAIVATRGAEKQIEQIRRARSAREIRDLGQAKEIAGQLATLPIRLVTRAGKEGRLFGSVTATDVVAAVSAAGGPDLDRRRVELPSPIKSLGSHTVSVHLHPEVVATVKLEVVSA</sequence>
<dbReference type="InterPro" id="IPR020070">
    <property type="entry name" value="Ribosomal_bL9_N"/>
</dbReference>
<dbReference type="Gene3D" id="3.40.5.10">
    <property type="entry name" value="Ribosomal protein L9, N-terminal domain"/>
    <property type="match status" value="1"/>
</dbReference>
<evidence type="ECO:0000256" key="5">
    <source>
        <dbReference type="ARBA" id="ARBA00023274"/>
    </source>
</evidence>
<dbReference type="GO" id="GO:1990904">
    <property type="term" value="C:ribonucleoprotein complex"/>
    <property type="evidence" value="ECO:0007669"/>
    <property type="project" value="UniProtKB-KW"/>
</dbReference>
<evidence type="ECO:0000259" key="8">
    <source>
        <dbReference type="PROSITE" id="PS00651"/>
    </source>
</evidence>
<protein>
    <recommendedName>
        <fullName evidence="6 7">Large ribosomal subunit protein bL9</fullName>
    </recommendedName>
</protein>
<evidence type="ECO:0000313" key="9">
    <source>
        <dbReference type="EMBL" id="AEH11767.1"/>
    </source>
</evidence>
<dbReference type="Pfam" id="PF03948">
    <property type="entry name" value="Ribosomal_L9_C"/>
    <property type="match status" value="1"/>
</dbReference>
<dbReference type="Gene3D" id="3.10.430.100">
    <property type="entry name" value="Ribosomal protein L9, C-terminal domain"/>
    <property type="match status" value="1"/>
</dbReference>
<evidence type="ECO:0000256" key="6">
    <source>
        <dbReference type="ARBA" id="ARBA00035292"/>
    </source>
</evidence>
<gene>
    <name evidence="7" type="primary">rplI</name>
    <name evidence="9" type="ordered locus">FsymDg_4519</name>
</gene>
<dbReference type="SUPFAM" id="SSF55658">
    <property type="entry name" value="L9 N-domain-like"/>
    <property type="match status" value="1"/>
</dbReference>
<evidence type="ECO:0000256" key="4">
    <source>
        <dbReference type="ARBA" id="ARBA00022980"/>
    </source>
</evidence>
<dbReference type="Pfam" id="PF01281">
    <property type="entry name" value="Ribosomal_L9_N"/>
    <property type="match status" value="1"/>
</dbReference>
<name>F8B063_9ACTN</name>
<feature type="domain" description="Ribosomal protein L9" evidence="8">
    <location>
        <begin position="13"/>
        <end position="40"/>
    </location>
</feature>
<dbReference type="InterPro" id="IPR036935">
    <property type="entry name" value="Ribosomal_bL9_N_sf"/>
</dbReference>
<dbReference type="GO" id="GO:0019843">
    <property type="term" value="F:rRNA binding"/>
    <property type="evidence" value="ECO:0007669"/>
    <property type="project" value="UniProtKB-UniRule"/>
</dbReference>
<dbReference type="InterPro" id="IPR009027">
    <property type="entry name" value="Ribosomal_bL9/RNase_H1_N"/>
</dbReference>
<dbReference type="InterPro" id="IPR036791">
    <property type="entry name" value="Ribosomal_bL9_C_sf"/>
</dbReference>
<dbReference type="InterPro" id="IPR020594">
    <property type="entry name" value="Ribosomal_bL9_bac/chp"/>
</dbReference>
<dbReference type="EMBL" id="CP002801">
    <property type="protein sequence ID" value="AEH11767.1"/>
    <property type="molecule type" value="Genomic_DNA"/>
</dbReference>
<dbReference type="SUPFAM" id="SSF55653">
    <property type="entry name" value="Ribosomal protein L9 C-domain"/>
    <property type="match status" value="1"/>
</dbReference>
<dbReference type="KEGG" id="fsy:FsymDg_4519"/>
<keyword evidence="3 7" id="KW-0694">RNA-binding</keyword>
<keyword evidence="5 7" id="KW-0687">Ribonucleoprotein</keyword>
<dbReference type="Proteomes" id="UP000001549">
    <property type="component" value="Chromosome"/>
</dbReference>
<dbReference type="PANTHER" id="PTHR21368">
    <property type="entry name" value="50S RIBOSOMAL PROTEIN L9"/>
    <property type="match status" value="1"/>
</dbReference>
<dbReference type="GO" id="GO:0006412">
    <property type="term" value="P:translation"/>
    <property type="evidence" value="ECO:0007669"/>
    <property type="project" value="UniProtKB-UniRule"/>
</dbReference>
<dbReference type="GO" id="GO:0003735">
    <property type="term" value="F:structural constituent of ribosome"/>
    <property type="evidence" value="ECO:0007669"/>
    <property type="project" value="InterPro"/>
</dbReference>
<dbReference type="InterPro" id="IPR000244">
    <property type="entry name" value="Ribosomal_bL9"/>
</dbReference>
<proteinExistence type="inferred from homology"/>
<dbReference type="GO" id="GO:0005840">
    <property type="term" value="C:ribosome"/>
    <property type="evidence" value="ECO:0007669"/>
    <property type="project" value="UniProtKB-KW"/>
</dbReference>
<keyword evidence="10" id="KW-1185">Reference proteome</keyword>
<dbReference type="PROSITE" id="PS00651">
    <property type="entry name" value="RIBOSOMAL_L9"/>
    <property type="match status" value="1"/>
</dbReference>
<reference evidence="9 10" key="1">
    <citation type="submission" date="2011-05" db="EMBL/GenBank/DDBJ databases">
        <title>Complete sequence of chromosome of Frankia symbiont of Datisca glomerata.</title>
        <authorList>
            <consortium name="US DOE Joint Genome Institute"/>
            <person name="Lucas S."/>
            <person name="Han J."/>
            <person name="Lapidus A."/>
            <person name="Cheng J.-F."/>
            <person name="Goodwin L."/>
            <person name="Pitluck S."/>
            <person name="Peters L."/>
            <person name="Mikhailova N."/>
            <person name="Chertkov O."/>
            <person name="Teshima H."/>
            <person name="Han C."/>
            <person name="Tapia R."/>
            <person name="Land M."/>
            <person name="Hauser L."/>
            <person name="Kyrpides N."/>
            <person name="Ivanova N."/>
            <person name="Pagani I."/>
            <person name="Berry A."/>
            <person name="Pawlowski K."/>
            <person name="Persson T."/>
            <person name="Vanden Heuvel B."/>
            <person name="Benson D."/>
            <person name="Woyke T."/>
        </authorList>
    </citation>
    <scope>NUCLEOTIDE SEQUENCE [LARGE SCALE GENOMIC DNA]</scope>
    <source>
        <strain evidence="10">4085684</strain>
    </source>
</reference>
<evidence type="ECO:0000256" key="3">
    <source>
        <dbReference type="ARBA" id="ARBA00022884"/>
    </source>
</evidence>
<keyword evidence="2 7" id="KW-0699">rRNA-binding</keyword>
<keyword evidence="4 7" id="KW-0689">Ribosomal protein</keyword>
<evidence type="ECO:0000256" key="2">
    <source>
        <dbReference type="ARBA" id="ARBA00022730"/>
    </source>
</evidence>
<comment type="similarity">
    <text evidence="1 7">Belongs to the bacterial ribosomal protein bL9 family.</text>
</comment>
<dbReference type="HOGENOM" id="CLU_078938_5_1_11"/>
<dbReference type="eggNOG" id="COG0359">
    <property type="taxonomic scope" value="Bacteria"/>
</dbReference>
<dbReference type="NCBIfam" id="TIGR00158">
    <property type="entry name" value="L9"/>
    <property type="match status" value="1"/>
</dbReference>
<accession>F8B063</accession>
<dbReference type="InterPro" id="IPR020069">
    <property type="entry name" value="Ribosomal_bL9_C"/>
</dbReference>